<evidence type="ECO:0000313" key="2">
    <source>
        <dbReference type="EMBL" id="EKJ96912.1"/>
    </source>
</evidence>
<name>A0ABN0HQP7_RHILU</name>
<evidence type="ECO:0000313" key="3">
    <source>
        <dbReference type="Proteomes" id="UP000017668"/>
    </source>
</evidence>
<proteinExistence type="predicted"/>
<dbReference type="Pfam" id="PF01844">
    <property type="entry name" value="HNH"/>
    <property type="match status" value="1"/>
</dbReference>
<dbReference type="CDD" id="cd00085">
    <property type="entry name" value="HNHc"/>
    <property type="match status" value="1"/>
</dbReference>
<evidence type="ECO:0000259" key="1">
    <source>
        <dbReference type="Pfam" id="PF01844"/>
    </source>
</evidence>
<protein>
    <recommendedName>
        <fullName evidence="1">HNH domain-containing protein</fullName>
    </recommendedName>
</protein>
<dbReference type="InterPro" id="IPR003615">
    <property type="entry name" value="HNH_nuc"/>
</dbReference>
<comment type="caution">
    <text evidence="2">The sequence shown here is derived from an EMBL/GenBank/DDBJ whole genome shotgun (WGS) entry which is preliminary data.</text>
</comment>
<feature type="domain" description="HNH" evidence="1">
    <location>
        <begin position="10"/>
        <end position="45"/>
    </location>
</feature>
<dbReference type="InterPro" id="IPR002711">
    <property type="entry name" value="HNH"/>
</dbReference>
<dbReference type="EMBL" id="AMQQ01000007">
    <property type="protein sequence ID" value="EKJ96912.1"/>
    <property type="molecule type" value="Genomic_DNA"/>
</dbReference>
<keyword evidence="3" id="KW-1185">Reference proteome</keyword>
<accession>A0ABN0HQP7</accession>
<organism evidence="2 3">
    <name type="scientific">Bradyrhizobium lupini HPC(L)</name>
    <dbReference type="NCBI Taxonomy" id="1229491"/>
    <lineage>
        <taxon>Bacteria</taxon>
        <taxon>Pseudomonadati</taxon>
        <taxon>Pseudomonadota</taxon>
        <taxon>Alphaproteobacteria</taxon>
        <taxon>Hyphomicrobiales</taxon>
        <taxon>Nitrobacteraceae</taxon>
        <taxon>Bradyrhizobium</taxon>
    </lineage>
</organism>
<gene>
    <name evidence="2" type="ORF">C241_04528</name>
</gene>
<dbReference type="Proteomes" id="UP000017668">
    <property type="component" value="Unassembled WGS sequence"/>
</dbReference>
<reference evidence="2 3" key="1">
    <citation type="journal article" date="2013" name="Genome Announc.">
        <title>Genome Sequence of Rhizobium lupini HPC(L) Isolated from Saline Desert Soil, Kutch (Gujarat).</title>
        <authorList>
            <person name="Agarwal L."/>
            <person name="Purohit H.J."/>
        </authorList>
    </citation>
    <scope>NUCLEOTIDE SEQUENCE [LARGE SCALE GENOMIC DNA]</scope>
    <source>
        <strain evidence="3">HPC(L)</strain>
    </source>
</reference>
<dbReference type="Gene3D" id="1.10.30.50">
    <property type="match status" value="1"/>
</dbReference>
<sequence>MDSYSGGVRSYHIDHFAPKSLFSHLETEYTNLVYSCPYCNISKSDKWHGTDPTPSHNGQIGFIDPCQEEYDDHLTRLETGEIMGLTPLGRHLIKELSLSLIRHRLIWALQRLDEIQRSLLSMQEQIADDDPRYNELARVLMQVWREINIRRDRLNEAQ</sequence>